<accession>A0A9Q7HTX8</accession>
<sequence>MYENWYVIQVRTGKEEKIKNTCEKLISRDILEECFIPKCIRLKKYQGTWKEVDEVLFKGYVFMISDHIDELFNKLKLIPDLTKVLGNDGEFICPILKEEAIFLLKFGKEKHIVDLSQGYIEGDKINIISGPLVGYEGMIKKIDRHKRVAYIEVKLFDQITMVQVGLEIIGKSS</sequence>
<keyword evidence="2" id="KW-0805">Transcription regulation</keyword>
<reference evidence="5" key="1">
    <citation type="submission" date="2023-01" db="EMBL/GenBank/DDBJ databases">
        <title>Human gut microbiome strain richness.</title>
        <authorList>
            <person name="Chen-Liaw A."/>
        </authorList>
    </citation>
    <scope>NUCLEOTIDE SEQUENCE</scope>
    <source>
        <strain evidence="5">1001217st2_G6_1001217B_191108</strain>
    </source>
</reference>
<dbReference type="PANTHER" id="PTHR30265:SF4">
    <property type="entry name" value="KOW MOTIF FAMILY PROTEIN, EXPRESSED"/>
    <property type="match status" value="1"/>
</dbReference>
<dbReference type="EMBL" id="JAQLKE010000016">
    <property type="protein sequence ID" value="MDB7084233.1"/>
    <property type="molecule type" value="Genomic_DNA"/>
</dbReference>
<dbReference type="InterPro" id="IPR047663">
    <property type="entry name" value="Transcription_antiterm_LoaP"/>
</dbReference>
<evidence type="ECO:0000256" key="3">
    <source>
        <dbReference type="ARBA" id="ARBA00023163"/>
    </source>
</evidence>
<evidence type="ECO:0000313" key="6">
    <source>
        <dbReference type="Proteomes" id="UP001211987"/>
    </source>
</evidence>
<dbReference type="GO" id="GO:0006354">
    <property type="term" value="P:DNA-templated transcription elongation"/>
    <property type="evidence" value="ECO:0007669"/>
    <property type="project" value="InterPro"/>
</dbReference>
<dbReference type="SUPFAM" id="SSF82679">
    <property type="entry name" value="N-utilization substance G protein NusG, N-terminal domain"/>
    <property type="match status" value="1"/>
</dbReference>
<evidence type="ECO:0000259" key="4">
    <source>
        <dbReference type="Pfam" id="PF02357"/>
    </source>
</evidence>
<dbReference type="GO" id="GO:0031564">
    <property type="term" value="P:transcription antitermination"/>
    <property type="evidence" value="ECO:0007669"/>
    <property type="project" value="UniProtKB-KW"/>
</dbReference>
<dbReference type="Gene3D" id="2.30.30.30">
    <property type="match status" value="1"/>
</dbReference>
<dbReference type="InterPro" id="IPR008991">
    <property type="entry name" value="Translation_prot_SH3-like_sf"/>
</dbReference>
<dbReference type="PANTHER" id="PTHR30265">
    <property type="entry name" value="RHO-INTERACTING TRANSCRIPTION TERMINATION FACTOR NUSG"/>
    <property type="match status" value="1"/>
</dbReference>
<name>A0A9Q7HTX8_9FIRM</name>
<dbReference type="InterPro" id="IPR006645">
    <property type="entry name" value="NGN-like_dom"/>
</dbReference>
<dbReference type="GeneID" id="64195190"/>
<protein>
    <submittedName>
        <fullName evidence="5">Antiterminator LoaP</fullName>
    </submittedName>
</protein>
<evidence type="ECO:0000256" key="1">
    <source>
        <dbReference type="ARBA" id="ARBA00022814"/>
    </source>
</evidence>
<feature type="domain" description="NusG-like N-terminal" evidence="4">
    <location>
        <begin position="4"/>
        <end position="99"/>
    </location>
</feature>
<dbReference type="CDD" id="cd09889">
    <property type="entry name" value="NGN_Bact_2"/>
    <property type="match status" value="1"/>
</dbReference>
<dbReference type="AlphaFoldDB" id="A0A9Q7HTX8"/>
<evidence type="ECO:0000256" key="2">
    <source>
        <dbReference type="ARBA" id="ARBA00023015"/>
    </source>
</evidence>
<dbReference type="SUPFAM" id="SSF50104">
    <property type="entry name" value="Translation proteins SH3-like domain"/>
    <property type="match status" value="1"/>
</dbReference>
<gene>
    <name evidence="5" type="primary">loaP</name>
    <name evidence="5" type="ORF">PM738_10500</name>
</gene>
<dbReference type="Pfam" id="PF02357">
    <property type="entry name" value="NusG"/>
    <property type="match status" value="1"/>
</dbReference>
<organism evidence="5 6">
    <name type="scientific">Thomasclavelia ramosa</name>
    <dbReference type="NCBI Taxonomy" id="1547"/>
    <lineage>
        <taxon>Bacteria</taxon>
        <taxon>Bacillati</taxon>
        <taxon>Bacillota</taxon>
        <taxon>Erysipelotrichia</taxon>
        <taxon>Erysipelotrichales</taxon>
        <taxon>Coprobacillaceae</taxon>
        <taxon>Thomasclavelia</taxon>
    </lineage>
</organism>
<dbReference type="InterPro" id="IPR043425">
    <property type="entry name" value="NusG-like"/>
</dbReference>
<keyword evidence="1" id="KW-0889">Transcription antitermination</keyword>
<proteinExistence type="predicted"/>
<evidence type="ECO:0000313" key="5">
    <source>
        <dbReference type="EMBL" id="MDB7084233.1"/>
    </source>
</evidence>
<dbReference type="Proteomes" id="UP001211987">
    <property type="component" value="Unassembled WGS sequence"/>
</dbReference>
<comment type="caution">
    <text evidence="5">The sequence shown here is derived from an EMBL/GenBank/DDBJ whole genome shotgun (WGS) entry which is preliminary data.</text>
</comment>
<keyword evidence="3" id="KW-0804">Transcription</keyword>
<dbReference type="CDD" id="cd06091">
    <property type="entry name" value="KOW_NusG"/>
    <property type="match status" value="1"/>
</dbReference>
<dbReference type="NCBIfam" id="NF033641">
    <property type="entry name" value="antiterm_LoaP"/>
    <property type="match status" value="1"/>
</dbReference>
<dbReference type="InterPro" id="IPR014722">
    <property type="entry name" value="Rib_uL2_dom2"/>
</dbReference>
<dbReference type="Gene3D" id="3.30.70.940">
    <property type="entry name" value="NusG, N-terminal domain"/>
    <property type="match status" value="1"/>
</dbReference>
<dbReference type="RefSeq" id="WP_009009214.1">
    <property type="nucleotide sequence ID" value="NZ_CAACVM010000011.1"/>
</dbReference>
<dbReference type="InterPro" id="IPR036735">
    <property type="entry name" value="NGN_dom_sf"/>
</dbReference>